<feature type="compositionally biased region" description="Basic and acidic residues" evidence="9">
    <location>
        <begin position="735"/>
        <end position="777"/>
    </location>
</feature>
<feature type="region of interest" description="Disordered" evidence="9">
    <location>
        <begin position="39"/>
        <end position="179"/>
    </location>
</feature>
<feature type="active site" description="Proton donor" evidence="6">
    <location>
        <position position="322"/>
    </location>
</feature>
<dbReference type="SUPFAM" id="SSF48225">
    <property type="entry name" value="Seven-hairpin glycosidases"/>
    <property type="match status" value="1"/>
</dbReference>
<dbReference type="EMBL" id="JAJTJA010000003">
    <property type="protein sequence ID" value="KAH8701860.1"/>
    <property type="molecule type" value="Genomic_DNA"/>
</dbReference>
<evidence type="ECO:0000313" key="10">
    <source>
        <dbReference type="EMBL" id="KAH8701860.1"/>
    </source>
</evidence>
<feature type="active site" evidence="6">
    <location>
        <position position="544"/>
    </location>
</feature>
<comment type="pathway">
    <text evidence="2">Protein modification; protein glycosylation.</text>
</comment>
<evidence type="ECO:0000256" key="8">
    <source>
        <dbReference type="RuleBase" id="RU361193"/>
    </source>
</evidence>
<protein>
    <recommendedName>
        <fullName evidence="8">alpha-1,2-Mannosidase</fullName>
        <ecNumber evidence="8">3.2.1.-</ecNumber>
    </recommendedName>
</protein>
<feature type="compositionally biased region" description="Basic and acidic residues" evidence="9">
    <location>
        <begin position="122"/>
        <end position="133"/>
    </location>
</feature>
<feature type="region of interest" description="Disordered" evidence="9">
    <location>
        <begin position="520"/>
        <end position="540"/>
    </location>
</feature>
<dbReference type="GeneID" id="70243997"/>
<comment type="similarity">
    <text evidence="3 8">Belongs to the glycosyl hydrolase 47 family.</text>
</comment>
<dbReference type="RefSeq" id="XP_046075236.1">
    <property type="nucleotide sequence ID" value="XM_046213710.1"/>
</dbReference>
<accession>A0AAD4KX11</accession>
<dbReference type="InterPro" id="IPR001382">
    <property type="entry name" value="Glyco_hydro_47"/>
</dbReference>
<dbReference type="AlphaFoldDB" id="A0AAD4KX11"/>
<keyword evidence="5 7" id="KW-1015">Disulfide bond</keyword>
<feature type="region of interest" description="Disordered" evidence="9">
    <location>
        <begin position="447"/>
        <end position="467"/>
    </location>
</feature>
<evidence type="ECO:0000313" key="11">
    <source>
        <dbReference type="Proteomes" id="UP001201262"/>
    </source>
</evidence>
<dbReference type="PANTHER" id="PTHR11742">
    <property type="entry name" value="MANNOSYL-OLIGOSACCHARIDE ALPHA-1,2-MANNOSIDASE-RELATED"/>
    <property type="match status" value="1"/>
</dbReference>
<feature type="region of interest" description="Disordered" evidence="9">
    <location>
        <begin position="717"/>
        <end position="794"/>
    </location>
</feature>
<dbReference type="GO" id="GO:0016020">
    <property type="term" value="C:membrane"/>
    <property type="evidence" value="ECO:0007669"/>
    <property type="project" value="InterPro"/>
</dbReference>
<feature type="compositionally biased region" description="Polar residues" evidence="9">
    <location>
        <begin position="450"/>
        <end position="461"/>
    </location>
</feature>
<keyword evidence="11" id="KW-1185">Reference proteome</keyword>
<dbReference type="PANTHER" id="PTHR11742:SF103">
    <property type="entry name" value="ENDOPLASMIC RETICULUM MANNOSIDASE MNL2-RELATED"/>
    <property type="match status" value="1"/>
</dbReference>
<sequence>MLRTPRRYRFFLVFSIIFALAFLNFIRSRNWSDSTQPITKVPEVKIPPPNRNGDSSSSHGFSHDPPSFSDDDIRTFPDDSDYSRIEAPKPADAQSGLKRPPVNNNDNNNNNKDSTIADTDDSPVRRPGSDKPKANTATPVQNTVDSDKSDEPNSGTAAEGVAVSDEDDEEFGATGQGRLDIEAPVNNLQRPHWKKLPEHFPVAASDLIKLPSAQPKTLPKLQAIPKAESSTDSIKRTQRLAEIKAEFLHAWKGYKENALGHDEVRPVSGGFRDPFAGWGATLVDALDTLWIMGLKDEFAAAVDEVKQIDFTTSFRKDIPIFETVIRYLGGLIGAYDISGGNYPGLLDKAVELAEVLIGAFDTPNRMPVTYYYWAPDYVSQPHRAGTRVVMAELGSLSVEFTRLAQLTKEDKYYDAIAHITNALEVSQKETRLPGMWPLIMDASGCKKPGASSQLQASSSKGKTGGDLIKNNVKQAKATPGVNVPKTMEKRDGGLEVDAQPADYGTDTTLALTSTPFPKKECEEQGLASPPHSTSDRFGLGGQSDSTYEYLPKEYMLLGGVNDQYRRLYEISMKTVRDKLLFRPMIKEDRDIRFVATAEVSDHDEFGAGIKNTYEGTHLTCFAGGMFAVGAKLFGLEKDMDIAAKLTDGCVWAYESTATGIMPEAFEMLPCEDPVSCTWNETAYLEVMDPYEKSRISQAENLYQIQLKNAKETYQKLHQGKPSNGDIVRTPTIHGAEPKSEGKEKSSKIGKITKRDSADGYDEHSHLADVKSAEEKVDAASQSKPFDNLPGFEAPPRPAIVSHEDYVANRVKEERLPQGVTKIQSRNYILRPEAIESVFIMFRLTGDDYWREKGWKMFEAIIRQSRTDIAHSAISDVTSSAPALADSMESFWLAETLKYFYLLFSDPSVVSLDEYVL</sequence>
<gene>
    <name evidence="10" type="ORF">BGW36DRAFT_356008</name>
</gene>
<comment type="cofactor">
    <cofactor evidence="1">
        <name>Ca(2+)</name>
        <dbReference type="ChEBI" id="CHEBI:29108"/>
    </cofactor>
</comment>
<name>A0AAD4KX11_9EURO</name>
<feature type="active site" evidence="6">
    <location>
        <position position="832"/>
    </location>
</feature>
<evidence type="ECO:0000256" key="1">
    <source>
        <dbReference type="ARBA" id="ARBA00001913"/>
    </source>
</evidence>
<dbReference type="Pfam" id="PF01532">
    <property type="entry name" value="Glyco_hydro_47"/>
    <property type="match status" value="1"/>
</dbReference>
<dbReference type="GO" id="GO:0005783">
    <property type="term" value="C:endoplasmic reticulum"/>
    <property type="evidence" value="ECO:0007669"/>
    <property type="project" value="TreeGrafter"/>
</dbReference>
<comment type="caution">
    <text evidence="10">The sequence shown here is derived from an EMBL/GenBank/DDBJ whole genome shotgun (WGS) entry which is preliminary data.</text>
</comment>
<evidence type="ECO:0000256" key="7">
    <source>
        <dbReference type="PIRSR" id="PIRSR601382-3"/>
    </source>
</evidence>
<organism evidence="10 11">
    <name type="scientific">Talaromyces proteolyticus</name>
    <dbReference type="NCBI Taxonomy" id="1131652"/>
    <lineage>
        <taxon>Eukaryota</taxon>
        <taxon>Fungi</taxon>
        <taxon>Dikarya</taxon>
        <taxon>Ascomycota</taxon>
        <taxon>Pezizomycotina</taxon>
        <taxon>Eurotiomycetes</taxon>
        <taxon>Eurotiomycetidae</taxon>
        <taxon>Eurotiales</taxon>
        <taxon>Trichocomaceae</taxon>
        <taxon>Talaromyces</taxon>
        <taxon>Talaromyces sect. Bacilispori</taxon>
    </lineage>
</organism>
<evidence type="ECO:0000256" key="5">
    <source>
        <dbReference type="ARBA" id="ARBA00023157"/>
    </source>
</evidence>
<dbReference type="Proteomes" id="UP001201262">
    <property type="component" value="Unassembled WGS sequence"/>
</dbReference>
<keyword evidence="4 8" id="KW-0378">Hydrolase</keyword>
<dbReference type="GO" id="GO:0036503">
    <property type="term" value="P:ERAD pathway"/>
    <property type="evidence" value="ECO:0007669"/>
    <property type="project" value="UniProtKB-ARBA"/>
</dbReference>
<feature type="compositionally biased region" description="Polar residues" evidence="9">
    <location>
        <begin position="135"/>
        <end position="144"/>
    </location>
</feature>
<proteinExistence type="inferred from homology"/>
<feature type="compositionally biased region" description="Basic and acidic residues" evidence="9">
    <location>
        <begin position="71"/>
        <end position="89"/>
    </location>
</feature>
<dbReference type="InterPro" id="IPR050749">
    <property type="entry name" value="Glycosyl_Hydrolase_47"/>
</dbReference>
<dbReference type="GO" id="GO:0004571">
    <property type="term" value="F:mannosyl-oligosaccharide 1,2-alpha-mannosidase activity"/>
    <property type="evidence" value="ECO:0007669"/>
    <property type="project" value="InterPro"/>
</dbReference>
<dbReference type="InterPro" id="IPR036026">
    <property type="entry name" value="Seven-hairpin_glycosidases"/>
</dbReference>
<dbReference type="Gene3D" id="1.50.10.10">
    <property type="match status" value="3"/>
</dbReference>
<dbReference type="PRINTS" id="PR00747">
    <property type="entry name" value="GLYHDRLASE47"/>
</dbReference>
<dbReference type="GO" id="GO:0005509">
    <property type="term" value="F:calcium ion binding"/>
    <property type="evidence" value="ECO:0007669"/>
    <property type="project" value="InterPro"/>
</dbReference>
<feature type="compositionally biased region" description="Low complexity" evidence="9">
    <location>
        <begin position="53"/>
        <end position="68"/>
    </location>
</feature>
<evidence type="ECO:0000256" key="2">
    <source>
        <dbReference type="ARBA" id="ARBA00004922"/>
    </source>
</evidence>
<evidence type="ECO:0000256" key="6">
    <source>
        <dbReference type="PIRSR" id="PIRSR601382-1"/>
    </source>
</evidence>
<dbReference type="EC" id="3.2.1.-" evidence="8"/>
<evidence type="ECO:0000256" key="3">
    <source>
        <dbReference type="ARBA" id="ARBA00007658"/>
    </source>
</evidence>
<keyword evidence="8" id="KW-0326">Glycosidase</keyword>
<evidence type="ECO:0000256" key="9">
    <source>
        <dbReference type="SAM" id="MobiDB-lite"/>
    </source>
</evidence>
<reference evidence="10" key="1">
    <citation type="submission" date="2021-12" db="EMBL/GenBank/DDBJ databases">
        <title>Convergent genome expansion in fungi linked to evolution of root-endophyte symbiosis.</title>
        <authorList>
            <consortium name="DOE Joint Genome Institute"/>
            <person name="Ke Y.-H."/>
            <person name="Bonito G."/>
            <person name="Liao H.-L."/>
            <person name="Looney B."/>
            <person name="Rojas-Flechas A."/>
            <person name="Nash J."/>
            <person name="Hameed K."/>
            <person name="Schadt C."/>
            <person name="Martin F."/>
            <person name="Crous P.W."/>
            <person name="Miettinen O."/>
            <person name="Magnuson J.K."/>
            <person name="Labbe J."/>
            <person name="Jacobson D."/>
            <person name="Doktycz M.J."/>
            <person name="Veneault-Fourrey C."/>
            <person name="Kuo A."/>
            <person name="Mondo S."/>
            <person name="Calhoun S."/>
            <person name="Riley R."/>
            <person name="Ohm R."/>
            <person name="LaButti K."/>
            <person name="Andreopoulos B."/>
            <person name="Pangilinan J."/>
            <person name="Nolan M."/>
            <person name="Tritt A."/>
            <person name="Clum A."/>
            <person name="Lipzen A."/>
            <person name="Daum C."/>
            <person name="Barry K."/>
            <person name="Grigoriev I.V."/>
            <person name="Vilgalys R."/>
        </authorList>
    </citation>
    <scope>NUCLEOTIDE SEQUENCE</scope>
    <source>
        <strain evidence="10">PMI_201</strain>
    </source>
</reference>
<feature type="disulfide bond" evidence="7">
    <location>
        <begin position="620"/>
        <end position="649"/>
    </location>
</feature>
<dbReference type="InterPro" id="IPR012341">
    <property type="entry name" value="6hp_glycosidase-like_sf"/>
</dbReference>
<feature type="active site" description="Proton donor" evidence="6">
    <location>
        <position position="663"/>
    </location>
</feature>
<evidence type="ECO:0000256" key="4">
    <source>
        <dbReference type="ARBA" id="ARBA00022801"/>
    </source>
</evidence>
<dbReference type="GO" id="GO:0005975">
    <property type="term" value="P:carbohydrate metabolic process"/>
    <property type="evidence" value="ECO:0007669"/>
    <property type="project" value="InterPro"/>
</dbReference>